<evidence type="ECO:0008006" key="4">
    <source>
        <dbReference type="Google" id="ProtNLM"/>
    </source>
</evidence>
<evidence type="ECO:0000256" key="1">
    <source>
        <dbReference type="SAM" id="MobiDB-lite"/>
    </source>
</evidence>
<comment type="caution">
    <text evidence="2">The sequence shown here is derived from an EMBL/GenBank/DDBJ whole genome shotgun (WGS) entry which is preliminary data.</text>
</comment>
<dbReference type="AlphaFoldDB" id="A0AAV2Z7A7"/>
<proteinExistence type="predicted"/>
<evidence type="ECO:0000313" key="3">
    <source>
        <dbReference type="Proteomes" id="UP001146120"/>
    </source>
</evidence>
<reference evidence="2" key="1">
    <citation type="submission" date="2022-11" db="EMBL/GenBank/DDBJ databases">
        <authorList>
            <person name="Morgan W.R."/>
            <person name="Tartar A."/>
        </authorList>
    </citation>
    <scope>NUCLEOTIDE SEQUENCE</scope>
    <source>
        <strain evidence="2">ARSEF 373</strain>
    </source>
</reference>
<keyword evidence="3" id="KW-1185">Reference proteome</keyword>
<dbReference type="EMBL" id="DAKRPA010000039">
    <property type="protein sequence ID" value="DBA01914.1"/>
    <property type="molecule type" value="Genomic_DNA"/>
</dbReference>
<feature type="region of interest" description="Disordered" evidence="1">
    <location>
        <begin position="267"/>
        <end position="294"/>
    </location>
</feature>
<feature type="region of interest" description="Disordered" evidence="1">
    <location>
        <begin position="622"/>
        <end position="697"/>
    </location>
</feature>
<feature type="compositionally biased region" description="Basic and acidic residues" evidence="1">
    <location>
        <begin position="659"/>
        <end position="668"/>
    </location>
</feature>
<dbReference type="Proteomes" id="UP001146120">
    <property type="component" value="Unassembled WGS sequence"/>
</dbReference>
<evidence type="ECO:0000313" key="2">
    <source>
        <dbReference type="EMBL" id="DBA01914.1"/>
    </source>
</evidence>
<feature type="compositionally biased region" description="Low complexity" evidence="1">
    <location>
        <begin position="623"/>
        <end position="644"/>
    </location>
</feature>
<feature type="compositionally biased region" description="Acidic residues" evidence="1">
    <location>
        <begin position="669"/>
        <end position="688"/>
    </location>
</feature>
<accession>A0AAV2Z7A7</accession>
<feature type="compositionally biased region" description="Basic and acidic residues" evidence="1">
    <location>
        <begin position="281"/>
        <end position="294"/>
    </location>
</feature>
<protein>
    <recommendedName>
        <fullName evidence="4">CLASP N-terminal domain-containing protein</fullName>
    </recommendedName>
</protein>
<reference evidence="2" key="2">
    <citation type="journal article" date="2023" name="Microbiol Resour">
        <title>Decontamination and Annotation of the Draft Genome Sequence of the Oomycete Lagenidium giganteum ARSEF 373.</title>
        <authorList>
            <person name="Morgan W.R."/>
            <person name="Tartar A."/>
        </authorList>
    </citation>
    <scope>NUCLEOTIDE SEQUENCE</scope>
    <source>
        <strain evidence="2">ARSEF 373</strain>
    </source>
</reference>
<gene>
    <name evidence="2" type="ORF">N0F65_005103</name>
</gene>
<organism evidence="2 3">
    <name type="scientific">Lagenidium giganteum</name>
    <dbReference type="NCBI Taxonomy" id="4803"/>
    <lineage>
        <taxon>Eukaryota</taxon>
        <taxon>Sar</taxon>
        <taxon>Stramenopiles</taxon>
        <taxon>Oomycota</taxon>
        <taxon>Peronosporomycetes</taxon>
        <taxon>Pythiales</taxon>
        <taxon>Pythiaceae</taxon>
    </lineage>
</organism>
<sequence>MTRHMDDAPASVIMTAADGDTDASVAAFAIATRYCTSTTRSSTDRRSAMENALHYFDELKDKYMHQAQQVIEDWDYQDFSPDKRAALLDGEVSADLDDDRNPEPNAHGHIAAPDTLCWVGLTADAELDNCDYGVNVSKNQELPYEAKIVILTTPNGGIQGLPDTDALKRFLQKAVGLDATKVTDALAQRLQQSSWQVRSKAMVVMQLLLESKNVSQRYLQAFIAHPQLVHLVDAIRCGDRNHVARENGRKLLSLIRSNGTNTMLLDKQPVSPKPHVRHAQMPHEPKTKAVDGHNKTRAPITKRSVPSLQIKSTPSTKQIEPMRASPRVAQAALASWKRRSTRNMAEMSDETLAPNPMPYQKAGSNDGMVAASSPAIVTTSGGGSSRYESGHITGFSFITPAPTPPSEPVATRPKRSSQVLWLKLNFTVNTAKLQSLKRNKYQHLQEEALLKARGLLQNWENGEIVLTEDLLRSAASDEEAQELMQYTPEALAVRFSLRNDPRVVQAIKDLWSVDVPRDELGCIDRHGYIDIFRRIAKSLDIKAYRQHRLRQTIEQDWIRDSRGESKLGFASFFDSMFELVDLWCETIHAEDYARFLTNLRDRITRNRSSRRVLRKLTSVVAMSSAAQGPPPVVVAQEEQPSEEVTGPATTVDAPNEAARQMDHGHDEHEQEEEEDTDDSDDDDDDTGEDAGPPRCHR</sequence>
<name>A0AAV2Z7A7_9STRA</name>